<protein>
    <submittedName>
        <fullName evidence="1">Uncharacterized protein</fullName>
    </submittedName>
</protein>
<reference evidence="1" key="1">
    <citation type="submission" date="2020-02" db="EMBL/GenBank/DDBJ databases">
        <authorList>
            <person name="Meier V. D."/>
        </authorList>
    </citation>
    <scope>NUCLEOTIDE SEQUENCE</scope>
    <source>
        <strain evidence="1">AVDCRST_MAG55</strain>
    </source>
</reference>
<accession>A0A6J4NTS3</accession>
<sequence length="126" mass="13119">MLGLVLAGALRGLALIFAHDEDRVVGVADHRVGDAPHHCPAHAAQAPAAEDRQAGAYLLGELDDLGGRVSGREVRTPNLAAGGRDRFGLPAEKLRASLSTSWYSIGDASSNAARTRGAREPARSVS</sequence>
<dbReference type="AlphaFoldDB" id="A0A6J4NTS3"/>
<name>A0A6J4NTS3_9ACTN</name>
<gene>
    <name evidence="1" type="ORF">AVDCRST_MAG55-473</name>
</gene>
<proteinExistence type="predicted"/>
<evidence type="ECO:0000313" key="1">
    <source>
        <dbReference type="EMBL" id="CAA9397485.1"/>
    </source>
</evidence>
<dbReference type="EMBL" id="CADCUZ010000019">
    <property type="protein sequence ID" value="CAA9397485.1"/>
    <property type="molecule type" value="Genomic_DNA"/>
</dbReference>
<organism evidence="1">
    <name type="scientific">uncultured Rubrobacteraceae bacterium</name>
    <dbReference type="NCBI Taxonomy" id="349277"/>
    <lineage>
        <taxon>Bacteria</taxon>
        <taxon>Bacillati</taxon>
        <taxon>Actinomycetota</taxon>
        <taxon>Rubrobacteria</taxon>
        <taxon>Rubrobacterales</taxon>
        <taxon>Rubrobacteraceae</taxon>
        <taxon>environmental samples</taxon>
    </lineage>
</organism>